<accession>A0A0C3PEP0</accession>
<dbReference type="OrthoDB" id="265717at2759"/>
<reference evidence="2 3" key="1">
    <citation type="journal article" date="2014" name="PLoS Genet.">
        <title>Analysis of the Phlebiopsis gigantea genome, transcriptome and secretome provides insight into its pioneer colonization strategies of wood.</title>
        <authorList>
            <person name="Hori C."/>
            <person name="Ishida T."/>
            <person name="Igarashi K."/>
            <person name="Samejima M."/>
            <person name="Suzuki H."/>
            <person name="Master E."/>
            <person name="Ferreira P."/>
            <person name="Ruiz-Duenas F.J."/>
            <person name="Held B."/>
            <person name="Canessa P."/>
            <person name="Larrondo L.F."/>
            <person name="Schmoll M."/>
            <person name="Druzhinina I.S."/>
            <person name="Kubicek C.P."/>
            <person name="Gaskell J.A."/>
            <person name="Kersten P."/>
            <person name="St John F."/>
            <person name="Glasner J."/>
            <person name="Sabat G."/>
            <person name="Splinter BonDurant S."/>
            <person name="Syed K."/>
            <person name="Yadav J."/>
            <person name="Mgbeahuruike A.C."/>
            <person name="Kovalchuk A."/>
            <person name="Asiegbu F.O."/>
            <person name="Lackner G."/>
            <person name="Hoffmeister D."/>
            <person name="Rencoret J."/>
            <person name="Gutierrez A."/>
            <person name="Sun H."/>
            <person name="Lindquist E."/>
            <person name="Barry K."/>
            <person name="Riley R."/>
            <person name="Grigoriev I.V."/>
            <person name="Henrissat B."/>
            <person name="Kues U."/>
            <person name="Berka R.M."/>
            <person name="Martinez A.T."/>
            <person name="Covert S.F."/>
            <person name="Blanchette R.A."/>
            <person name="Cullen D."/>
        </authorList>
    </citation>
    <scope>NUCLEOTIDE SEQUENCE [LARGE SCALE GENOMIC DNA]</scope>
    <source>
        <strain evidence="2 3">11061_1 CR5-6</strain>
    </source>
</reference>
<keyword evidence="3" id="KW-1185">Reference proteome</keyword>
<dbReference type="PANTHER" id="PTHR47332">
    <property type="entry name" value="SET DOMAIN-CONTAINING PROTEIN 5"/>
    <property type="match status" value="1"/>
</dbReference>
<gene>
    <name evidence="2" type="ORF">PHLGIDRAFT_25873</name>
</gene>
<dbReference type="Gene3D" id="2.170.270.10">
    <property type="entry name" value="SET domain"/>
    <property type="match status" value="1"/>
</dbReference>
<dbReference type="SUPFAM" id="SSF82199">
    <property type="entry name" value="SET domain"/>
    <property type="match status" value="1"/>
</dbReference>
<dbReference type="SMART" id="SM00317">
    <property type="entry name" value="SET"/>
    <property type="match status" value="1"/>
</dbReference>
<dbReference type="InterPro" id="IPR053185">
    <property type="entry name" value="SET_domain_protein"/>
</dbReference>
<proteinExistence type="predicted"/>
<evidence type="ECO:0000313" key="2">
    <source>
        <dbReference type="EMBL" id="KIP03933.1"/>
    </source>
</evidence>
<dbReference type="STRING" id="745531.A0A0C3PEP0"/>
<sequence>MNSSGRGFTIGSTGSHGHGAFAARRFVRGDLILVEKPLYTVKEHARPAEVAAAVNRLSADEREHLSELANAFEQLYDDPFWGIHKTNAFAAGEDDSILCLLASRFNHSCSPNARYSWHTQSRTFRIHSLREIAPGDELLVSYISGRHVYGSTAVQRQARLKAMLGFTCACVACTQPPTAQAASDARRTELTRLWDALPLFPPHRTPARLQAVRRALELMRAEDYDADADDFANEASAMCAFHADWASVRAWALCTYRARVAEFGGDSHRAIDS</sequence>
<evidence type="ECO:0000259" key="1">
    <source>
        <dbReference type="PROSITE" id="PS50280"/>
    </source>
</evidence>
<name>A0A0C3PEP0_PHLG1</name>
<organism evidence="2 3">
    <name type="scientific">Phlebiopsis gigantea (strain 11061_1 CR5-6)</name>
    <name type="common">White-rot fungus</name>
    <name type="synonym">Peniophora gigantea</name>
    <dbReference type="NCBI Taxonomy" id="745531"/>
    <lineage>
        <taxon>Eukaryota</taxon>
        <taxon>Fungi</taxon>
        <taxon>Dikarya</taxon>
        <taxon>Basidiomycota</taxon>
        <taxon>Agaricomycotina</taxon>
        <taxon>Agaricomycetes</taxon>
        <taxon>Polyporales</taxon>
        <taxon>Phanerochaetaceae</taxon>
        <taxon>Phlebiopsis</taxon>
    </lineage>
</organism>
<dbReference type="HOGENOM" id="CLU_028281_0_2_1"/>
<dbReference type="Proteomes" id="UP000053257">
    <property type="component" value="Unassembled WGS sequence"/>
</dbReference>
<dbReference type="InterPro" id="IPR046341">
    <property type="entry name" value="SET_dom_sf"/>
</dbReference>
<protein>
    <recommendedName>
        <fullName evidence="1">SET domain-containing protein</fullName>
    </recommendedName>
</protein>
<dbReference type="CDD" id="cd20071">
    <property type="entry name" value="SET_SMYD"/>
    <property type="match status" value="1"/>
</dbReference>
<feature type="domain" description="SET" evidence="1">
    <location>
        <begin position="6"/>
        <end position="143"/>
    </location>
</feature>
<dbReference type="PANTHER" id="PTHR47332:SF4">
    <property type="entry name" value="SET DOMAIN-CONTAINING PROTEIN 5"/>
    <property type="match status" value="1"/>
</dbReference>
<evidence type="ECO:0000313" key="3">
    <source>
        <dbReference type="Proteomes" id="UP000053257"/>
    </source>
</evidence>
<dbReference type="PROSITE" id="PS50280">
    <property type="entry name" value="SET"/>
    <property type="match status" value="1"/>
</dbReference>
<dbReference type="Pfam" id="PF00856">
    <property type="entry name" value="SET"/>
    <property type="match status" value="1"/>
</dbReference>
<dbReference type="InterPro" id="IPR001214">
    <property type="entry name" value="SET_dom"/>
</dbReference>
<dbReference type="AlphaFoldDB" id="A0A0C3PEP0"/>
<dbReference type="EMBL" id="KN840593">
    <property type="protein sequence ID" value="KIP03933.1"/>
    <property type="molecule type" value="Genomic_DNA"/>
</dbReference>